<feature type="compositionally biased region" description="Low complexity" evidence="10">
    <location>
        <begin position="1294"/>
        <end position="1307"/>
    </location>
</feature>
<keyword evidence="14" id="KW-1185">Reference proteome</keyword>
<evidence type="ECO:0000256" key="8">
    <source>
        <dbReference type="ARBA" id="ARBA00023065"/>
    </source>
</evidence>
<evidence type="ECO:0000256" key="9">
    <source>
        <dbReference type="ARBA" id="ARBA00048383"/>
    </source>
</evidence>
<evidence type="ECO:0000256" key="4">
    <source>
        <dbReference type="ARBA" id="ARBA00022741"/>
    </source>
</evidence>
<evidence type="ECO:0000313" key="14">
    <source>
        <dbReference type="Proteomes" id="UP000601435"/>
    </source>
</evidence>
<feature type="compositionally biased region" description="Low complexity" evidence="10">
    <location>
        <begin position="807"/>
        <end position="829"/>
    </location>
</feature>
<evidence type="ECO:0000259" key="12">
    <source>
        <dbReference type="Pfam" id="PF16886"/>
    </source>
</evidence>
<gene>
    <name evidence="13" type="ORF">SNEC2469_LOCUS12213</name>
</gene>
<keyword evidence="8" id="KW-0406">Ion transport</keyword>
<proteinExistence type="inferred from homology"/>
<dbReference type="InterPro" id="IPR022878">
    <property type="entry name" value="V-ATPase_asu"/>
</dbReference>
<evidence type="ECO:0000256" key="5">
    <source>
        <dbReference type="ARBA" id="ARBA00022781"/>
    </source>
</evidence>
<feature type="region of interest" description="Disordered" evidence="10">
    <location>
        <begin position="1011"/>
        <end position="1053"/>
    </location>
</feature>
<feature type="domain" description="ATPsynthase alpha/beta subunit barrel-sandwich" evidence="12">
    <location>
        <begin position="103"/>
        <end position="192"/>
    </location>
</feature>
<name>A0A812RIR8_9DINO</name>
<feature type="compositionally biased region" description="Low complexity" evidence="10">
    <location>
        <begin position="1014"/>
        <end position="1033"/>
    </location>
</feature>
<dbReference type="Pfam" id="PF02874">
    <property type="entry name" value="ATP-synt_ab_N"/>
    <property type="match status" value="1"/>
</dbReference>
<evidence type="ECO:0000259" key="11">
    <source>
        <dbReference type="Pfam" id="PF02874"/>
    </source>
</evidence>
<evidence type="ECO:0000313" key="13">
    <source>
        <dbReference type="EMBL" id="CAE7444174.1"/>
    </source>
</evidence>
<evidence type="ECO:0000256" key="6">
    <source>
        <dbReference type="ARBA" id="ARBA00022840"/>
    </source>
</evidence>
<feature type="compositionally biased region" description="Pro residues" evidence="10">
    <location>
        <begin position="1283"/>
        <end position="1293"/>
    </location>
</feature>
<evidence type="ECO:0000256" key="3">
    <source>
        <dbReference type="ARBA" id="ARBA00022448"/>
    </source>
</evidence>
<comment type="similarity">
    <text evidence="1">Belongs to the ATPase alpha/beta chains family.</text>
</comment>
<sequence length="1452" mass="159295">MKVSGPLVVAENMSGTKMYEVVRVGKDRLVGEIIRLEGDTASIQVYEDTSGLTVGDPLVKTGLPLSLELGPGILDGIYDGIQRPLERIQQLAQSVFVPRGVDVPNLDREKQWDYTPENNIKVGDLVTGGDVVGVVRENGLFKRHMIMVPPGVKGRVTKVMPAGKYTVQTAVVEVEESGKAMKVELFQRWPVREARPVVEKLQGKEALLTCERVAWMDQLPKGVLSMLSIAGTDSAGPPALQPFHAMASGSVLDGLRFQRFLADDDATGAPASTTEGRYGVPRYNGDPSRLNEWIFRARTLERKESALTEEQKKLGPLTLRLIECFTGQALKIAQGLDMAKLEKPETGLNYLIDALSGELRPRRLQQARELYEAGAQTGGILARHHVESMGQYVLRRRAWYRAMVDLNEELKLPDLILSEQLLNNAGLTPDQKLMIRTAIGGDMKFDRVAQELLAQHPHIHERALQHPGHHRRPFGDLRGHPSGHRAGYGKGPNHYKAAHHGKPRFHAFTAENDTADYPEEFYYEDAANHDEEAQGYFGQEDGDPLEPYEIGTFAEEHLAFLAENGLDLEDPEACEYAAEMVQSQEEAYFAGKQARTKGHAGFRGPQFELSGSFTLDEKKAKLQALKARTTCKRCDAVCPLQKGKGKPKGGKGKSSTSTTSTSPPSGGKGKPHGAAKPRTVYFSISEETQADPFASLALRRDPPQELKALPPSYRAVPPPTSLQETTTDPDSPGHWSLVANDEYQEEQRLASAGIWEPMETEDHEWNQLVQALGPPDVAAPLPDSETNATGCSTRWAVDDLRVPTGPPATTSTTSPPGPMTSSTTTVPGPRSTAMPTPTRPSTAVPQVQERVQFRECTHRNVTAAGSTAHYHQTKCKDCGMLLTRTKRDTGPPSTTTPTSTTSACQHHWATWKGSNGVMRIRTCLTCGYRERFKLGAEGATASTTTPLTTSRPGTAHDGVQLQREQVLRVVDTYVQLIQQRTADMGATVPVQRLHEELDLAVAANLTWAEPRPAPTSASSGYPSSPPTTSGAGSWTMTTPPRMPTSGTAANSHTPEIHRGHLQARGQKIVEAGRYKHSVYDVAYQDENCRNWVIQNIGENSHSSMKALKQYFLERNGFHRENPQMALMAFGAEGFPEGDLVAILDTGCNQTCHGSRWLERYMNSTGQDMPNLDENDLGSFRGINGRVRINGTRHIHLCLELVNGGLAQGDLRSTELCDSDAPLLLSVQAQKALGLIIDVAGEVVHSQALGQDLKLVYKDGLLAIRLLPGDLAEIPDEEMENTPDLPPSGGPEPPATTTTTVPTPATDSTGWEIVDPEEEQPECDIGYFAVDNEQPHVMSKQQHTRVKEGTAAVRARDRHLWSQVRPFRHRRSAELPRGCRTFLLEIFAGAAILTQVAYQDWGLPVSNPVDLNTGFDLLTYEGRRTTPTPSPLHLCVHHGRLGRTCLQERLATR</sequence>
<feature type="compositionally biased region" description="Polar residues" evidence="10">
    <location>
        <begin position="1034"/>
        <end position="1053"/>
    </location>
</feature>
<comment type="caution">
    <text evidence="13">The sequence shown here is derived from an EMBL/GenBank/DDBJ whole genome shotgun (WGS) entry which is preliminary data.</text>
</comment>
<keyword evidence="4" id="KW-0547">Nucleotide-binding</keyword>
<dbReference type="GO" id="GO:0005524">
    <property type="term" value="F:ATP binding"/>
    <property type="evidence" value="ECO:0007669"/>
    <property type="project" value="UniProtKB-KW"/>
</dbReference>
<accession>A0A812RIR8</accession>
<dbReference type="FunFam" id="2.40.30.20:FF:000002">
    <property type="entry name" value="V-type proton ATPase catalytic subunit A"/>
    <property type="match status" value="1"/>
</dbReference>
<dbReference type="CDD" id="cd18119">
    <property type="entry name" value="ATP-synt_V_A-type_alpha_N"/>
    <property type="match status" value="1"/>
</dbReference>
<dbReference type="Gene3D" id="3.40.50.300">
    <property type="entry name" value="P-loop containing nucleotide triphosphate hydrolases"/>
    <property type="match status" value="1"/>
</dbReference>
<dbReference type="OrthoDB" id="438828at2759"/>
<dbReference type="FunFam" id="2.40.50.100:FF:000008">
    <property type="entry name" value="V-type proton ATPase catalytic subunit A"/>
    <property type="match status" value="1"/>
</dbReference>
<comment type="catalytic activity">
    <reaction evidence="9">
        <text>ATP + H2O + 4 H(+)(in) = ADP + phosphate + 5 H(+)(out)</text>
        <dbReference type="Rhea" id="RHEA:57720"/>
        <dbReference type="ChEBI" id="CHEBI:15377"/>
        <dbReference type="ChEBI" id="CHEBI:15378"/>
        <dbReference type="ChEBI" id="CHEBI:30616"/>
        <dbReference type="ChEBI" id="CHEBI:43474"/>
        <dbReference type="ChEBI" id="CHEBI:456216"/>
        <dbReference type="EC" id="7.1.2.2"/>
    </reaction>
</comment>
<evidence type="ECO:0000256" key="2">
    <source>
        <dbReference type="ARBA" id="ARBA00012473"/>
    </source>
</evidence>
<dbReference type="InterPro" id="IPR023366">
    <property type="entry name" value="ATP_synth_asu-like_sf"/>
</dbReference>
<dbReference type="Proteomes" id="UP000601435">
    <property type="component" value="Unassembled WGS sequence"/>
</dbReference>
<feature type="compositionally biased region" description="Polar residues" evidence="10">
    <location>
        <begin position="833"/>
        <end position="845"/>
    </location>
</feature>
<dbReference type="GO" id="GO:0046034">
    <property type="term" value="P:ATP metabolic process"/>
    <property type="evidence" value="ECO:0007669"/>
    <property type="project" value="InterPro"/>
</dbReference>
<reference evidence="13" key="1">
    <citation type="submission" date="2021-02" db="EMBL/GenBank/DDBJ databases">
        <authorList>
            <person name="Dougan E. K."/>
            <person name="Rhodes N."/>
            <person name="Thang M."/>
            <person name="Chan C."/>
        </authorList>
    </citation>
    <scope>NUCLEOTIDE SEQUENCE</scope>
</reference>
<feature type="region of interest" description="Disordered" evidence="10">
    <location>
        <begin position="642"/>
        <end position="675"/>
    </location>
</feature>
<dbReference type="Pfam" id="PF16886">
    <property type="entry name" value="ATP-synt_ab_Xtn"/>
    <property type="match status" value="1"/>
</dbReference>
<feature type="domain" description="ATPase F1/V1/A1 complex alpha/beta subunit N-terminal" evidence="11">
    <location>
        <begin position="2"/>
        <end position="62"/>
    </location>
</feature>
<keyword evidence="7" id="KW-1278">Translocase</keyword>
<feature type="region of interest" description="Disordered" evidence="10">
    <location>
        <begin position="1275"/>
        <end position="1307"/>
    </location>
</feature>
<dbReference type="InterPro" id="IPR004100">
    <property type="entry name" value="ATPase_F1/V1/A1_a/bsu_N"/>
</dbReference>
<organism evidence="13 14">
    <name type="scientific">Symbiodinium necroappetens</name>
    <dbReference type="NCBI Taxonomy" id="1628268"/>
    <lineage>
        <taxon>Eukaryota</taxon>
        <taxon>Sar</taxon>
        <taxon>Alveolata</taxon>
        <taxon>Dinophyceae</taxon>
        <taxon>Suessiales</taxon>
        <taxon>Symbiodiniaceae</taxon>
        <taxon>Symbiodinium</taxon>
    </lineage>
</organism>
<dbReference type="InterPro" id="IPR027417">
    <property type="entry name" value="P-loop_NTPase"/>
</dbReference>
<feature type="region of interest" description="Disordered" evidence="10">
    <location>
        <begin position="799"/>
        <end position="845"/>
    </location>
</feature>
<evidence type="ECO:0000256" key="10">
    <source>
        <dbReference type="SAM" id="MobiDB-lite"/>
    </source>
</evidence>
<evidence type="ECO:0000256" key="7">
    <source>
        <dbReference type="ARBA" id="ARBA00022967"/>
    </source>
</evidence>
<dbReference type="SUPFAM" id="SSF50615">
    <property type="entry name" value="N-terminal domain of alpha and beta subunits of F1 ATP synthase"/>
    <property type="match status" value="1"/>
</dbReference>
<keyword evidence="5" id="KW-0375">Hydrogen ion transport</keyword>
<dbReference type="Gene3D" id="2.40.50.100">
    <property type="match status" value="1"/>
</dbReference>
<dbReference type="Gene3D" id="2.40.30.20">
    <property type="match status" value="1"/>
</dbReference>
<dbReference type="GO" id="GO:0046961">
    <property type="term" value="F:proton-transporting ATPase activity, rotational mechanism"/>
    <property type="evidence" value="ECO:0007669"/>
    <property type="project" value="InterPro"/>
</dbReference>
<dbReference type="InterPro" id="IPR036121">
    <property type="entry name" value="ATPase_F1/V1/A1_a/bsu_N_sf"/>
</dbReference>
<dbReference type="EC" id="7.1.2.2" evidence="2"/>
<keyword evidence="6" id="KW-0067">ATP-binding</keyword>
<protein>
    <recommendedName>
        <fullName evidence="2">H(+)-transporting two-sector ATPase</fullName>
        <ecNumber evidence="2">7.1.2.2</ecNumber>
    </recommendedName>
</protein>
<dbReference type="EMBL" id="CAJNJA010019365">
    <property type="protein sequence ID" value="CAE7444174.1"/>
    <property type="molecule type" value="Genomic_DNA"/>
</dbReference>
<keyword evidence="3" id="KW-0813">Transport</keyword>
<dbReference type="InterPro" id="IPR031686">
    <property type="entry name" value="ATP-synth_a_Xtn"/>
</dbReference>
<feature type="region of interest" description="Disordered" evidence="10">
    <location>
        <begin position="705"/>
        <end position="736"/>
    </location>
</feature>
<dbReference type="PANTHER" id="PTHR43607">
    <property type="entry name" value="V-TYPE PROTON ATPASE CATALYTIC SUBUNIT A"/>
    <property type="match status" value="1"/>
</dbReference>
<evidence type="ECO:0000256" key="1">
    <source>
        <dbReference type="ARBA" id="ARBA00008936"/>
    </source>
</evidence>
<feature type="compositionally biased region" description="Low complexity" evidence="10">
    <location>
        <begin position="653"/>
        <end position="665"/>
    </location>
</feature>
<dbReference type="PANTHER" id="PTHR43607:SF1">
    <property type="entry name" value="H(+)-TRANSPORTING TWO-SECTOR ATPASE"/>
    <property type="match status" value="1"/>
</dbReference>